<dbReference type="GO" id="GO:0006303">
    <property type="term" value="P:double-strand break repair via nonhomologous end joining"/>
    <property type="evidence" value="ECO:0007669"/>
    <property type="project" value="TreeGrafter"/>
</dbReference>
<dbReference type="GO" id="GO:0003697">
    <property type="term" value="F:single-stranded DNA binding"/>
    <property type="evidence" value="ECO:0007669"/>
    <property type="project" value="TreeGrafter"/>
</dbReference>
<dbReference type="AlphaFoldDB" id="A0A183F505"/>
<dbReference type="PANTHER" id="PTHR46060">
    <property type="entry name" value="MARINER MOS1 TRANSPOSASE-LIKE PROTEIN"/>
    <property type="match status" value="1"/>
</dbReference>
<reference evidence="2 3" key="1">
    <citation type="submission" date="2018-11" db="EMBL/GenBank/DDBJ databases">
        <authorList>
            <consortium name="Pathogen Informatics"/>
        </authorList>
    </citation>
    <scope>NUCLEOTIDE SEQUENCE [LARGE SCALE GENOMIC DNA]</scope>
</reference>
<sequence>MPTISSSILRPIVYYEFLQGHSARSAVSNICAAFKEEVIHYSTAARWYQRFKAGDISLEDRPRSRRPSVVEEDSLREAFKVKPNSTTRKLTVTLGCT</sequence>
<dbReference type="GO" id="GO:0044774">
    <property type="term" value="P:mitotic DNA integrity checkpoint signaling"/>
    <property type="evidence" value="ECO:0007669"/>
    <property type="project" value="TreeGrafter"/>
</dbReference>
<accession>A0A3P7TCG7</accession>
<gene>
    <name evidence="2" type="ORF">HPBE_LOCUS1248</name>
</gene>
<evidence type="ECO:0000313" key="3">
    <source>
        <dbReference type="Proteomes" id="UP000050761"/>
    </source>
</evidence>
<evidence type="ECO:0000313" key="4">
    <source>
        <dbReference type="WBParaSite" id="HPBE_0000124701-mRNA-1"/>
    </source>
</evidence>
<dbReference type="Pfam" id="PF17906">
    <property type="entry name" value="HTH_48"/>
    <property type="match status" value="1"/>
</dbReference>
<proteinExistence type="predicted"/>
<keyword evidence="3" id="KW-1185">Reference proteome</keyword>
<dbReference type="GO" id="GO:0031297">
    <property type="term" value="P:replication fork processing"/>
    <property type="evidence" value="ECO:0007669"/>
    <property type="project" value="TreeGrafter"/>
</dbReference>
<dbReference type="GO" id="GO:0005634">
    <property type="term" value="C:nucleus"/>
    <property type="evidence" value="ECO:0007669"/>
    <property type="project" value="TreeGrafter"/>
</dbReference>
<dbReference type="GO" id="GO:0015074">
    <property type="term" value="P:DNA integration"/>
    <property type="evidence" value="ECO:0007669"/>
    <property type="project" value="TreeGrafter"/>
</dbReference>
<dbReference type="PANTHER" id="PTHR46060:SF2">
    <property type="entry name" value="HISTONE-LYSINE N-METHYLTRANSFERASE SETMAR"/>
    <property type="match status" value="1"/>
</dbReference>
<dbReference type="GO" id="GO:0000729">
    <property type="term" value="P:DNA double-strand break processing"/>
    <property type="evidence" value="ECO:0007669"/>
    <property type="project" value="TreeGrafter"/>
</dbReference>
<dbReference type="GO" id="GO:0000793">
    <property type="term" value="C:condensed chromosome"/>
    <property type="evidence" value="ECO:0007669"/>
    <property type="project" value="TreeGrafter"/>
</dbReference>
<dbReference type="GO" id="GO:0000014">
    <property type="term" value="F:single-stranded DNA endodeoxyribonuclease activity"/>
    <property type="evidence" value="ECO:0007669"/>
    <property type="project" value="TreeGrafter"/>
</dbReference>
<protein>
    <submittedName>
        <fullName evidence="4">HTH_48 domain-containing protein</fullName>
    </submittedName>
</protein>
<dbReference type="InterPro" id="IPR052709">
    <property type="entry name" value="Transposase-MT_Hybrid"/>
</dbReference>
<dbReference type="GO" id="GO:0003690">
    <property type="term" value="F:double-stranded DNA binding"/>
    <property type="evidence" value="ECO:0007669"/>
    <property type="project" value="TreeGrafter"/>
</dbReference>
<reference evidence="4" key="2">
    <citation type="submission" date="2019-09" db="UniProtKB">
        <authorList>
            <consortium name="WormBaseParasite"/>
        </authorList>
    </citation>
    <scope>IDENTIFICATION</scope>
</reference>
<dbReference type="InterPro" id="IPR041426">
    <property type="entry name" value="Mos1_HTH"/>
</dbReference>
<dbReference type="EMBL" id="UZAH01001281">
    <property type="protein sequence ID" value="VDO19630.1"/>
    <property type="molecule type" value="Genomic_DNA"/>
</dbReference>
<dbReference type="OrthoDB" id="5866656at2759"/>
<dbReference type="WBParaSite" id="HPBE_0000124701-mRNA-1">
    <property type="protein sequence ID" value="HPBE_0000124701-mRNA-1"/>
    <property type="gene ID" value="HPBE_0000124701"/>
</dbReference>
<dbReference type="Proteomes" id="UP000050761">
    <property type="component" value="Unassembled WGS sequence"/>
</dbReference>
<dbReference type="GO" id="GO:0044547">
    <property type="term" value="F:DNA topoisomerase binding"/>
    <property type="evidence" value="ECO:0007669"/>
    <property type="project" value="TreeGrafter"/>
</dbReference>
<organism evidence="3 4">
    <name type="scientific">Heligmosomoides polygyrus</name>
    <name type="common">Parasitic roundworm</name>
    <dbReference type="NCBI Taxonomy" id="6339"/>
    <lineage>
        <taxon>Eukaryota</taxon>
        <taxon>Metazoa</taxon>
        <taxon>Ecdysozoa</taxon>
        <taxon>Nematoda</taxon>
        <taxon>Chromadorea</taxon>
        <taxon>Rhabditida</taxon>
        <taxon>Rhabditina</taxon>
        <taxon>Rhabditomorpha</taxon>
        <taxon>Strongyloidea</taxon>
        <taxon>Heligmosomidae</taxon>
        <taxon>Heligmosomoides</taxon>
    </lineage>
</organism>
<dbReference type="Gene3D" id="1.10.10.1450">
    <property type="match status" value="1"/>
</dbReference>
<accession>A0A183F505</accession>
<name>A0A183F505_HELPZ</name>
<evidence type="ECO:0000313" key="2">
    <source>
        <dbReference type="EMBL" id="VDO19630.1"/>
    </source>
</evidence>
<dbReference type="GO" id="GO:0046975">
    <property type="term" value="F:histone H3K36 methyltransferase activity"/>
    <property type="evidence" value="ECO:0007669"/>
    <property type="project" value="TreeGrafter"/>
</dbReference>
<feature type="domain" description="Mos1 transposase HTH" evidence="1">
    <location>
        <begin position="9"/>
        <end position="55"/>
    </location>
</feature>
<dbReference type="GO" id="GO:0042800">
    <property type="term" value="F:histone H3K4 methyltransferase activity"/>
    <property type="evidence" value="ECO:0007669"/>
    <property type="project" value="TreeGrafter"/>
</dbReference>
<evidence type="ECO:0000259" key="1">
    <source>
        <dbReference type="Pfam" id="PF17906"/>
    </source>
</evidence>
<dbReference type="GO" id="GO:0035861">
    <property type="term" value="C:site of double-strand break"/>
    <property type="evidence" value="ECO:0007669"/>
    <property type="project" value="TreeGrafter"/>
</dbReference>